<protein>
    <recommendedName>
        <fullName evidence="2">DNA alkylation repair enzyme</fullName>
    </recommendedName>
</protein>
<dbReference type="SUPFAM" id="SSF48371">
    <property type="entry name" value="ARM repeat"/>
    <property type="match status" value="1"/>
</dbReference>
<dbReference type="InterPro" id="IPR014825">
    <property type="entry name" value="DNA_alkylation"/>
</dbReference>
<accession>X1LE07</accession>
<dbReference type="InterPro" id="IPR016024">
    <property type="entry name" value="ARM-type_fold"/>
</dbReference>
<dbReference type="Gene3D" id="1.25.10.90">
    <property type="match status" value="1"/>
</dbReference>
<evidence type="ECO:0000313" key="1">
    <source>
        <dbReference type="EMBL" id="GAI17512.1"/>
    </source>
</evidence>
<proteinExistence type="predicted"/>
<organism evidence="1">
    <name type="scientific">marine sediment metagenome</name>
    <dbReference type="NCBI Taxonomy" id="412755"/>
    <lineage>
        <taxon>unclassified sequences</taxon>
        <taxon>metagenomes</taxon>
        <taxon>ecological metagenomes</taxon>
    </lineage>
</organism>
<dbReference type="PANTHER" id="PTHR34070">
    <property type="entry name" value="ARMADILLO-TYPE FOLD"/>
    <property type="match status" value="1"/>
</dbReference>
<evidence type="ECO:0008006" key="2">
    <source>
        <dbReference type="Google" id="ProtNLM"/>
    </source>
</evidence>
<comment type="caution">
    <text evidence="1">The sequence shown here is derived from an EMBL/GenBank/DDBJ whole genome shotgun (WGS) entry which is preliminary data.</text>
</comment>
<dbReference type="EMBL" id="BARV01004359">
    <property type="protein sequence ID" value="GAI17512.1"/>
    <property type="molecule type" value="Genomic_DNA"/>
</dbReference>
<sequence>MYVHDIVLEARNRLENLTKENGLTTGKVRKISSALYKVVEDKSIDNVFTLCEHLLNEHEWALGVIAYDWAYRVRKQYNDKTFTIFERWLKKYVTGWGDCDDFCTHAFGELLSQNNELFTHILKWTKHPNFCVRRASAVILIYPIKHNKYENIEPFLISDALIKDSHHLVLKNLGLFH</sequence>
<dbReference type="Pfam" id="PF08713">
    <property type="entry name" value="DNA_alkylation"/>
    <property type="match status" value="1"/>
</dbReference>
<dbReference type="PANTHER" id="PTHR34070:SF1">
    <property type="entry name" value="DNA ALKYLATION REPAIR PROTEIN"/>
    <property type="match status" value="1"/>
</dbReference>
<dbReference type="AlphaFoldDB" id="X1LE07"/>
<gene>
    <name evidence="1" type="ORF">S06H3_09742</name>
</gene>
<reference evidence="1" key="1">
    <citation type="journal article" date="2014" name="Front. Microbiol.">
        <title>High frequency of phylogenetically diverse reductive dehalogenase-homologous genes in deep subseafloor sedimentary metagenomes.</title>
        <authorList>
            <person name="Kawai M."/>
            <person name="Futagami T."/>
            <person name="Toyoda A."/>
            <person name="Takaki Y."/>
            <person name="Nishi S."/>
            <person name="Hori S."/>
            <person name="Arai W."/>
            <person name="Tsubouchi T."/>
            <person name="Morono Y."/>
            <person name="Uchiyama I."/>
            <person name="Ito T."/>
            <person name="Fujiyama A."/>
            <person name="Inagaki F."/>
            <person name="Takami H."/>
        </authorList>
    </citation>
    <scope>NUCLEOTIDE SEQUENCE</scope>
    <source>
        <strain evidence="1">Expedition CK06-06</strain>
    </source>
</reference>
<name>X1LE07_9ZZZZ</name>